<dbReference type="RefSeq" id="WP_036267966.1">
    <property type="nucleotide sequence ID" value="NZ_OX458333.1"/>
</dbReference>
<dbReference type="PANTHER" id="PTHR30213">
    <property type="entry name" value="INNER MEMBRANE PROTEIN YHJD"/>
    <property type="match status" value="1"/>
</dbReference>
<evidence type="ECO:0000313" key="7">
    <source>
        <dbReference type="EMBL" id="CAI8930929.1"/>
    </source>
</evidence>
<proteinExistence type="predicted"/>
<comment type="subcellular location">
    <subcellularLocation>
        <location evidence="1">Cell membrane</location>
        <topology evidence="1">Multi-pass membrane protein</topology>
    </subcellularLocation>
</comment>
<dbReference type="InterPro" id="IPR036388">
    <property type="entry name" value="WH-like_DNA-bd_sf"/>
</dbReference>
<feature type="transmembrane region" description="Helical" evidence="6">
    <location>
        <begin position="252"/>
        <end position="275"/>
    </location>
</feature>
<evidence type="ECO:0000256" key="1">
    <source>
        <dbReference type="ARBA" id="ARBA00004651"/>
    </source>
</evidence>
<accession>A0ABN8XC23</accession>
<dbReference type="InterPro" id="IPR017039">
    <property type="entry name" value="Virul_fac_BrkB"/>
</dbReference>
<evidence type="ECO:0000256" key="2">
    <source>
        <dbReference type="ARBA" id="ARBA00022475"/>
    </source>
</evidence>
<keyword evidence="4 6" id="KW-1133">Transmembrane helix</keyword>
<feature type="transmembrane region" description="Helical" evidence="6">
    <location>
        <begin position="187"/>
        <end position="208"/>
    </location>
</feature>
<feature type="transmembrane region" description="Helical" evidence="6">
    <location>
        <begin position="148"/>
        <end position="167"/>
    </location>
</feature>
<evidence type="ECO:0000256" key="4">
    <source>
        <dbReference type="ARBA" id="ARBA00022989"/>
    </source>
</evidence>
<dbReference type="Pfam" id="PF03631">
    <property type="entry name" value="Virul_fac_BrkB"/>
    <property type="match status" value="1"/>
</dbReference>
<evidence type="ECO:0000256" key="5">
    <source>
        <dbReference type="ARBA" id="ARBA00023136"/>
    </source>
</evidence>
<sequence length="428" mass="48162">MKNRPWRSIDAASLRNRFDYVKALIKRLIGDIQEGTLDYRAMSLVYTTLLSLAPLLAVSFSVLTAFGVHNQMEPILLELVAPLGEQGAEIVNRIIEFVSNIRVGVLGFVGLAMLFYTVLSLLQKIEESFNYVWRVTRLRSFQRRFSDYLSALLVGPVLVFSALGLIASMANTEIAQMIIRRQPFGTLYYLVGLILPYLLIIGAFTFAYRFIPNTHVNFRSALVGGIVAGISWRAAGWLFAEFVVNSTRYAAIYSGFAILIVFMIWLYVSWLILLIGAQISYYHQHPHYIYLPHRDIKLSPQLFDRLGFLIMYLIAKHFRMGNPLWTIDTLSQRLALPELVIENVVDTLKKRNLILAATEEPSALIPARDPSTIALSEILEAIRTSPAESLPIDPKTLSISAVDHLLEKLHACTLQATEGVSLKDLVDS</sequence>
<evidence type="ECO:0000256" key="6">
    <source>
        <dbReference type="SAM" id="Phobius"/>
    </source>
</evidence>
<evidence type="ECO:0000313" key="8">
    <source>
        <dbReference type="Proteomes" id="UP001162030"/>
    </source>
</evidence>
<keyword evidence="8" id="KW-1185">Reference proteome</keyword>
<dbReference type="InterPro" id="IPR036390">
    <property type="entry name" value="WH_DNA-bd_sf"/>
</dbReference>
<feature type="transmembrane region" description="Helical" evidence="6">
    <location>
        <begin position="44"/>
        <end position="68"/>
    </location>
</feature>
<keyword evidence="2" id="KW-1003">Cell membrane</keyword>
<reference evidence="7 8" key="1">
    <citation type="submission" date="2023-03" db="EMBL/GenBank/DDBJ databases">
        <authorList>
            <person name="Pearce D."/>
        </authorList>
    </citation>
    <scope>NUCLEOTIDE SEQUENCE [LARGE SCALE GENOMIC DNA]</scope>
    <source>
        <strain evidence="7">Msz</strain>
    </source>
</reference>
<dbReference type="SUPFAM" id="SSF46785">
    <property type="entry name" value="Winged helix' DNA-binding domain"/>
    <property type="match status" value="1"/>
</dbReference>
<dbReference type="PANTHER" id="PTHR30213:SF0">
    <property type="entry name" value="UPF0761 MEMBRANE PROTEIN YIHY"/>
    <property type="match status" value="1"/>
</dbReference>
<gene>
    <name evidence="7" type="ORF">MSZNOR_4040</name>
</gene>
<keyword evidence="5 6" id="KW-0472">Membrane</keyword>
<feature type="transmembrane region" description="Helical" evidence="6">
    <location>
        <begin position="220"/>
        <end position="240"/>
    </location>
</feature>
<dbReference type="EMBL" id="OX458333">
    <property type="protein sequence ID" value="CAI8930929.1"/>
    <property type="molecule type" value="Genomic_DNA"/>
</dbReference>
<dbReference type="Proteomes" id="UP001162030">
    <property type="component" value="Chromosome"/>
</dbReference>
<protein>
    <submittedName>
        <fullName evidence="7">Membrane protein</fullName>
    </submittedName>
</protein>
<evidence type="ECO:0000256" key="3">
    <source>
        <dbReference type="ARBA" id="ARBA00022692"/>
    </source>
</evidence>
<feature type="transmembrane region" description="Helical" evidence="6">
    <location>
        <begin position="101"/>
        <end position="122"/>
    </location>
</feature>
<keyword evidence="3 6" id="KW-0812">Transmembrane</keyword>
<dbReference type="NCBIfam" id="TIGR00765">
    <property type="entry name" value="yihY_not_rbn"/>
    <property type="match status" value="1"/>
</dbReference>
<name>A0ABN8XC23_9GAMM</name>
<dbReference type="Gene3D" id="1.10.10.10">
    <property type="entry name" value="Winged helix-like DNA-binding domain superfamily/Winged helix DNA-binding domain"/>
    <property type="match status" value="1"/>
</dbReference>
<organism evidence="7 8">
    <name type="scientific">Methylocaldum szegediense</name>
    <dbReference type="NCBI Taxonomy" id="73780"/>
    <lineage>
        <taxon>Bacteria</taxon>
        <taxon>Pseudomonadati</taxon>
        <taxon>Pseudomonadota</taxon>
        <taxon>Gammaproteobacteria</taxon>
        <taxon>Methylococcales</taxon>
        <taxon>Methylococcaceae</taxon>
        <taxon>Methylocaldum</taxon>
    </lineage>
</organism>